<organism evidence="1 2">
    <name type="scientific">Bodo saltans</name>
    <name type="common">Flagellated protozoan</name>
    <dbReference type="NCBI Taxonomy" id="75058"/>
    <lineage>
        <taxon>Eukaryota</taxon>
        <taxon>Discoba</taxon>
        <taxon>Euglenozoa</taxon>
        <taxon>Kinetoplastea</taxon>
        <taxon>Metakinetoplastina</taxon>
        <taxon>Eubodonida</taxon>
        <taxon>Bodonidae</taxon>
        <taxon>Bodo</taxon>
    </lineage>
</organism>
<dbReference type="InterPro" id="IPR027417">
    <property type="entry name" value="P-loop_NTPase"/>
</dbReference>
<reference evidence="2" key="1">
    <citation type="submission" date="2015-09" db="EMBL/GenBank/DDBJ databases">
        <authorList>
            <consortium name="Pathogen Informatics"/>
        </authorList>
    </citation>
    <scope>NUCLEOTIDE SEQUENCE [LARGE SCALE GENOMIC DNA]</scope>
    <source>
        <strain evidence="2">Lake Konstanz</strain>
    </source>
</reference>
<dbReference type="Proteomes" id="UP000051952">
    <property type="component" value="Unassembled WGS sequence"/>
</dbReference>
<keyword evidence="2" id="KW-1185">Reference proteome</keyword>
<name>A0A0S4IMV8_BODSA</name>
<protein>
    <submittedName>
        <fullName evidence="1">Uncharacterized protein</fullName>
    </submittedName>
</protein>
<sequence>MFVKSLQRSADRFIVRCGDQHTKCCLLVLCVAQVNVIDDFNGNNAVLIVVNDRVDDFTTNKKRRFGKHFAAQLDQDSNFQTLVPFHVARFLVDDVLKKRFLILSLLAAKSHVAKEAGVSWTDAVTAAFVEQLRLKGLPYCLQPRCEFSHVNLNGATIPLQEELLSGKSCNSPAYLKQNPLSSISKAASRQGCAQVNEALHQHVGTHSLAIVLEHTTASETSTSTQIIQKLQHRDDGGAPIIVICASNAKVNKLISEVALFEKNITRLGRTSSNSEILLDTFAFEHSPRHHEHNRLEKQIHSQKQLLSFLLNATSELTAADAPQATFDTILSACPDELQCAVKFSSEELERQFNEDQQEIEVLLLSKKKQLEDLQKFDCQPPHGLDDEQRVLHCLEAEAQKKVLQDEFDSTCEKILEQTQQLTERENRHITIPSLHRCVMRCFHNNLIDFSALDNYDATTETLSRDCYALIGIINSCRAFGCTTSDLRVDIFWWLCCIAVRQTKLNLHNLNLRFNDVVIHHSKSIADALGNKSVIFATPASAAMYIDAIQSIKSEVVLVEEADILCEWQVLPCLPNSIQHLILVSQEMNLDRNYHRSESMLERLKRIGALIFKTSACSFKLKCGHQCGSPKEFCCGSTVWYEHWPCVICPVSQRTDVKKSSEKAIKSLMLLARKLCDGAPLNVYQKKVWIDHLDQYAHVVKLLLAPNANWKPKHRQQLFLKLNNLERQIVLIDTYLGDPGPKNILQTFIVHFKYLVRWKDTLDAIEIKVMRYRVDAIQNLSRYLFTIRLNKATVSDQFSCLLQRVLQTPPCDVQTFSDLASDARMLVIQPLLEKAAEALRNSNEFPDLQLKFVPSKYLPRCRALRRFVEVVGPDLECITDVVEIAFHGTPQKKL</sequence>
<evidence type="ECO:0000313" key="1">
    <source>
        <dbReference type="EMBL" id="CUE74572.1"/>
    </source>
</evidence>
<gene>
    <name evidence="1" type="ORF">BSAL_55775</name>
</gene>
<dbReference type="Gene3D" id="3.40.50.300">
    <property type="entry name" value="P-loop containing nucleotide triphosphate hydrolases"/>
    <property type="match status" value="1"/>
</dbReference>
<dbReference type="EMBL" id="CYKH01000166">
    <property type="protein sequence ID" value="CUE74572.1"/>
    <property type="molecule type" value="Genomic_DNA"/>
</dbReference>
<evidence type="ECO:0000313" key="2">
    <source>
        <dbReference type="Proteomes" id="UP000051952"/>
    </source>
</evidence>
<proteinExistence type="predicted"/>
<accession>A0A0S4IMV8</accession>
<dbReference type="AlphaFoldDB" id="A0A0S4IMV8"/>